<sequence>MQVVVIIPSRYGSSRFDGKPLATICGKPMIQWVYQQATKADCVASVHVATDDPRIRDAVRGFGGNVVMTSSQCRSGTDRVAEAAQRLRLEMTDVVVNIQGDQPMVDPRCFDAVVKPFYEDPSIKMSTLAFAIVDEREITDPKDVKVTFDNNSDALYFSRATIPFGRDGGGGYDVYKHLGVYAYTHEFLNCFRSLAPGRLEEIEKLEQLRAMEHGHRIRVVVTPYDSPEVDLPIDIARVEEKMRAMGACGKSDRNA</sequence>
<organism evidence="6 7">
    <name type="scientific">Desulfosarcina alkanivorans</name>
    <dbReference type="NCBI Taxonomy" id="571177"/>
    <lineage>
        <taxon>Bacteria</taxon>
        <taxon>Pseudomonadati</taxon>
        <taxon>Thermodesulfobacteriota</taxon>
        <taxon>Desulfobacteria</taxon>
        <taxon>Desulfobacterales</taxon>
        <taxon>Desulfosarcinaceae</taxon>
        <taxon>Desulfosarcina</taxon>
    </lineage>
</organism>
<protein>
    <recommendedName>
        <fullName evidence="5">3-deoxy-manno-octulosonate cytidylyltransferase</fullName>
        <ecNumber evidence="5">2.7.7.38</ecNumber>
    </recommendedName>
    <alternativeName>
        <fullName evidence="5">CMP-2-keto-3-deoxyoctulosonic acid synthase</fullName>
        <shortName evidence="5">CKS</shortName>
        <shortName evidence="5">CMP-KDO synthase</shortName>
    </alternativeName>
</protein>
<dbReference type="InterPro" id="IPR029044">
    <property type="entry name" value="Nucleotide-diphossugar_trans"/>
</dbReference>
<comment type="subcellular location">
    <subcellularLocation>
        <location evidence="5">Cytoplasm</location>
    </subcellularLocation>
    <subcellularLocation>
        <location evidence="1">Membrane</location>
    </subcellularLocation>
</comment>
<evidence type="ECO:0000256" key="4">
    <source>
        <dbReference type="ARBA" id="ARBA00022985"/>
    </source>
</evidence>
<dbReference type="FunFam" id="3.90.550.10:FF:000011">
    <property type="entry name" value="3-deoxy-manno-octulosonate cytidylyltransferase"/>
    <property type="match status" value="1"/>
</dbReference>
<dbReference type="GO" id="GO:0016020">
    <property type="term" value="C:membrane"/>
    <property type="evidence" value="ECO:0007669"/>
    <property type="project" value="UniProtKB-SubCell"/>
</dbReference>
<keyword evidence="7" id="KW-1185">Reference proteome</keyword>
<dbReference type="PANTHER" id="PTHR42866">
    <property type="entry name" value="3-DEOXY-MANNO-OCTULOSONATE CYTIDYLYLTRANSFERASE"/>
    <property type="match status" value="1"/>
</dbReference>
<dbReference type="NCBIfam" id="NF003952">
    <property type="entry name" value="PRK05450.1-5"/>
    <property type="match status" value="1"/>
</dbReference>
<keyword evidence="5" id="KW-0963">Cytoplasm</keyword>
<dbReference type="SUPFAM" id="SSF53448">
    <property type="entry name" value="Nucleotide-diphospho-sugar transferases"/>
    <property type="match status" value="1"/>
</dbReference>
<dbReference type="InterPro" id="IPR003329">
    <property type="entry name" value="Cytidylyl_trans"/>
</dbReference>
<dbReference type="NCBIfam" id="TIGR00466">
    <property type="entry name" value="kdsB"/>
    <property type="match status" value="1"/>
</dbReference>
<evidence type="ECO:0000256" key="5">
    <source>
        <dbReference type="HAMAP-Rule" id="MF_00057"/>
    </source>
</evidence>
<keyword evidence="2 5" id="KW-0808">Transferase</keyword>
<evidence type="ECO:0000256" key="3">
    <source>
        <dbReference type="ARBA" id="ARBA00022695"/>
    </source>
</evidence>
<evidence type="ECO:0000313" key="7">
    <source>
        <dbReference type="Proteomes" id="UP000427906"/>
    </source>
</evidence>
<dbReference type="OrthoDB" id="9815559at2"/>
<reference evidence="6 7" key="1">
    <citation type="submission" date="2019-11" db="EMBL/GenBank/DDBJ databases">
        <title>Comparative genomics of hydrocarbon-degrading Desulfosarcina strains.</title>
        <authorList>
            <person name="Watanabe M."/>
            <person name="Kojima H."/>
            <person name="Fukui M."/>
        </authorList>
    </citation>
    <scope>NUCLEOTIDE SEQUENCE [LARGE SCALE GENOMIC DNA]</scope>
    <source>
        <strain evidence="6 7">PL12</strain>
    </source>
</reference>
<evidence type="ECO:0000256" key="1">
    <source>
        <dbReference type="ARBA" id="ARBA00004370"/>
    </source>
</evidence>
<name>A0A5K7YKG9_9BACT</name>
<dbReference type="AlphaFoldDB" id="A0A5K7YKG9"/>
<dbReference type="NCBIfam" id="NF003950">
    <property type="entry name" value="PRK05450.1-3"/>
    <property type="match status" value="1"/>
</dbReference>
<dbReference type="Gene3D" id="3.90.550.10">
    <property type="entry name" value="Spore Coat Polysaccharide Biosynthesis Protein SpsA, Chain A"/>
    <property type="match status" value="1"/>
</dbReference>
<comment type="catalytic activity">
    <reaction evidence="5">
        <text>3-deoxy-alpha-D-manno-oct-2-ulosonate + CTP = CMP-3-deoxy-beta-D-manno-octulosonate + diphosphate</text>
        <dbReference type="Rhea" id="RHEA:23448"/>
        <dbReference type="ChEBI" id="CHEBI:33019"/>
        <dbReference type="ChEBI" id="CHEBI:37563"/>
        <dbReference type="ChEBI" id="CHEBI:85986"/>
        <dbReference type="ChEBI" id="CHEBI:85987"/>
        <dbReference type="EC" id="2.7.7.38"/>
    </reaction>
</comment>
<evidence type="ECO:0000313" key="6">
    <source>
        <dbReference type="EMBL" id="BBO66794.1"/>
    </source>
</evidence>
<dbReference type="GO" id="GO:0005829">
    <property type="term" value="C:cytosol"/>
    <property type="evidence" value="ECO:0007669"/>
    <property type="project" value="TreeGrafter"/>
</dbReference>
<dbReference type="KEGG" id="dalk:DSCA_07240"/>
<dbReference type="Proteomes" id="UP000427906">
    <property type="component" value="Chromosome"/>
</dbReference>
<dbReference type="GO" id="GO:0009103">
    <property type="term" value="P:lipopolysaccharide biosynthetic process"/>
    <property type="evidence" value="ECO:0007669"/>
    <property type="project" value="UniProtKB-UniRule"/>
</dbReference>
<gene>
    <name evidence="5 6" type="primary">kdsB</name>
    <name evidence="6" type="ORF">DSCA_07240</name>
</gene>
<evidence type="ECO:0000256" key="2">
    <source>
        <dbReference type="ARBA" id="ARBA00022679"/>
    </source>
</evidence>
<dbReference type="UniPathway" id="UPA00358">
    <property type="reaction ID" value="UER00476"/>
</dbReference>
<dbReference type="NCBIfam" id="NF009905">
    <property type="entry name" value="PRK13368.1"/>
    <property type="match status" value="1"/>
</dbReference>
<keyword evidence="3 5" id="KW-0548">Nucleotidyltransferase</keyword>
<dbReference type="RefSeq" id="WP_155315126.1">
    <property type="nucleotide sequence ID" value="NZ_AP021874.1"/>
</dbReference>
<keyword evidence="4 5" id="KW-0448">Lipopolysaccharide biosynthesis</keyword>
<proteinExistence type="inferred from homology"/>
<comment type="similarity">
    <text evidence="5">Belongs to the KdsB family.</text>
</comment>
<dbReference type="EC" id="2.7.7.38" evidence="5"/>
<dbReference type="EMBL" id="AP021874">
    <property type="protein sequence ID" value="BBO66794.1"/>
    <property type="molecule type" value="Genomic_DNA"/>
</dbReference>
<dbReference type="Pfam" id="PF02348">
    <property type="entry name" value="CTP_transf_3"/>
    <property type="match status" value="1"/>
</dbReference>
<dbReference type="InterPro" id="IPR004528">
    <property type="entry name" value="KdsB"/>
</dbReference>
<dbReference type="GO" id="GO:0033468">
    <property type="term" value="P:CMP-keto-3-deoxy-D-manno-octulosonic acid biosynthetic process"/>
    <property type="evidence" value="ECO:0007669"/>
    <property type="project" value="UniProtKB-UniRule"/>
</dbReference>
<comment type="pathway">
    <text evidence="5">Nucleotide-sugar biosynthesis; CMP-3-deoxy-D-manno-octulosonate biosynthesis; CMP-3-deoxy-D-manno-octulosonate from 3-deoxy-D-manno-octulosonate and CTP: step 1/1.</text>
</comment>
<dbReference type="PANTHER" id="PTHR42866:SF2">
    <property type="entry name" value="3-DEOXY-MANNO-OCTULOSONATE CYTIDYLYLTRANSFERASE, MITOCHONDRIAL"/>
    <property type="match status" value="1"/>
</dbReference>
<dbReference type="HAMAP" id="MF_00057">
    <property type="entry name" value="KdsB"/>
    <property type="match status" value="1"/>
</dbReference>
<accession>A0A5K7YKG9</accession>
<dbReference type="GO" id="GO:0008690">
    <property type="term" value="F:3-deoxy-manno-octulosonate cytidylyltransferase activity"/>
    <property type="evidence" value="ECO:0007669"/>
    <property type="project" value="UniProtKB-UniRule"/>
</dbReference>
<comment type="function">
    <text evidence="5">Activates KDO (a required 8-carbon sugar) for incorporation into bacterial lipopolysaccharide in Gram-negative bacteria.</text>
</comment>
<dbReference type="CDD" id="cd02517">
    <property type="entry name" value="CMP-KDO-Synthetase"/>
    <property type="match status" value="1"/>
</dbReference>